<accession>A0A502CDS4</accession>
<dbReference type="SUPFAM" id="SSF141868">
    <property type="entry name" value="EAL domain-like"/>
    <property type="match status" value="1"/>
</dbReference>
<dbReference type="Gene3D" id="3.20.20.450">
    <property type="entry name" value="EAL domain"/>
    <property type="match status" value="1"/>
</dbReference>
<dbReference type="NCBIfam" id="TIGR00229">
    <property type="entry name" value="sensory_box"/>
    <property type="match status" value="1"/>
</dbReference>
<dbReference type="Gene3D" id="3.30.450.40">
    <property type="match status" value="2"/>
</dbReference>
<feature type="domain" description="GGDEF" evidence="2">
    <location>
        <begin position="536"/>
        <end position="669"/>
    </location>
</feature>
<dbReference type="NCBIfam" id="TIGR00254">
    <property type="entry name" value="GGDEF"/>
    <property type="match status" value="1"/>
</dbReference>
<dbReference type="Gene3D" id="3.30.450.20">
    <property type="entry name" value="PAS domain"/>
    <property type="match status" value="1"/>
</dbReference>
<dbReference type="InterPro" id="IPR000160">
    <property type="entry name" value="GGDEF_dom"/>
</dbReference>
<keyword evidence="4" id="KW-1185">Reference proteome</keyword>
<reference evidence="3 4" key="1">
    <citation type="journal article" date="2019" name="Environ. Microbiol.">
        <title>Species interactions and distinct microbial communities in high Arctic permafrost affected cryosols are associated with the CH4 and CO2 gas fluxes.</title>
        <authorList>
            <person name="Altshuler I."/>
            <person name="Hamel J."/>
            <person name="Turney S."/>
            <person name="Magnuson E."/>
            <person name="Levesque R."/>
            <person name="Greer C."/>
            <person name="Whyte L.G."/>
        </authorList>
    </citation>
    <scope>NUCLEOTIDE SEQUENCE [LARGE SCALE GENOMIC DNA]</scope>
    <source>
        <strain evidence="3 4">S13Y</strain>
    </source>
</reference>
<dbReference type="CDD" id="cd01948">
    <property type="entry name" value="EAL"/>
    <property type="match status" value="1"/>
</dbReference>
<dbReference type="SMART" id="SM00065">
    <property type="entry name" value="GAF"/>
    <property type="match status" value="2"/>
</dbReference>
<sequence>MQNPDLNSLDVNAAPAPASSEHFYAALFDIGQLLVRSLDPPALYEAVIEVLERRIGALRVMIGEVDHTTGWFRRIAPARVAAGMEDIFPDRLPFSVARLPFWEGTPQLESDIRHAPGFEMFHQAYVRHGIASAVAVPVMKFGEVRAGLVVRSSHISFFSPRMIELLQQAAASIGLGLEAHEQRMLLLQSVREEACQRRALRLLSEMVKVVTHSPDEQTLLADACRVARRMGGYLVTWLALLDGCDGQTLRLCAHDGLADGFETSPRLSLGDAAHRHNPAVIAMLTGQPQVRHPPSPGHPDWPLAGDLPHPRALLALPLLVEGAMVGVFVMAAPDAEAFALSEVQVFSEMAVELGLGIQMQRAQAARVAAEQNLRFNLQHFRTVLSNQYSGILVMSEDNRVKFVNEAFCTLYGLPEAPSELENLASSAIYERLKKALEDPEREWQRVQDILARNETVKGDEVSIKGGRTFLRDFTPITIDGVSRGQLWHQRDITEQKMHEARVERLAFYDVVTGLPNRRLLFQLLEKTRTRAMEQRSLMAVGVLDLDRFKSVNDTIGHGGGDHVLLEASTRILGILREEDVLARFGGDEFALVISGFDSREQLDVISRCILQALRAPFHVMGEQLYLSASIGWTLFPLDESDAEGLIRHADLAMYAAKEEGKDRGALYEPAMELEQLRLQAMRERIAQALQQSRLQLLFQPIVYIDGLPGLHGVAGMEALLRLDDTGQGLIEPARFMHVLDDPQLARPIGRYVLDEALKRCQSWMQEGISIPVSINISTRHLLHPAFFTDIDAALEMYPGVMDVGFGIEVTETGPSMDHARAKVVIEECRRRGIRVGLDDFGTGSASLSHIQQLDIEHIKLDQSFVRDILNDERNMAIAAGVITTARMLAKTVIAEGVETSAQGDLLASLGCHQLQGFSISRPMPAEAVAGWVAGWVPPSTWGTLVNERQSLLAGQPDGG</sequence>
<dbReference type="InterPro" id="IPR000014">
    <property type="entry name" value="PAS"/>
</dbReference>
<dbReference type="PROSITE" id="PS50887">
    <property type="entry name" value="GGDEF"/>
    <property type="match status" value="1"/>
</dbReference>
<organism evidence="3 4">
    <name type="scientific">Rhodanobacter glycinis</name>
    <dbReference type="NCBI Taxonomy" id="582702"/>
    <lineage>
        <taxon>Bacteria</taxon>
        <taxon>Pseudomonadati</taxon>
        <taxon>Pseudomonadota</taxon>
        <taxon>Gammaproteobacteria</taxon>
        <taxon>Lysobacterales</taxon>
        <taxon>Rhodanobacteraceae</taxon>
        <taxon>Rhodanobacter</taxon>
    </lineage>
</organism>
<dbReference type="AlphaFoldDB" id="A0A502CDS4"/>
<dbReference type="EMBL" id="RCZO01000003">
    <property type="protein sequence ID" value="TPG10179.1"/>
    <property type="molecule type" value="Genomic_DNA"/>
</dbReference>
<dbReference type="InterPro" id="IPR001633">
    <property type="entry name" value="EAL_dom"/>
</dbReference>
<comment type="caution">
    <text evidence="3">The sequence shown here is derived from an EMBL/GenBank/DDBJ whole genome shotgun (WGS) entry which is preliminary data.</text>
</comment>
<dbReference type="InterPro" id="IPR035965">
    <property type="entry name" value="PAS-like_dom_sf"/>
</dbReference>
<dbReference type="Pfam" id="PF13185">
    <property type="entry name" value="GAF_2"/>
    <property type="match status" value="1"/>
</dbReference>
<dbReference type="InterPro" id="IPR029787">
    <property type="entry name" value="Nucleotide_cyclase"/>
</dbReference>
<dbReference type="InterPro" id="IPR029016">
    <property type="entry name" value="GAF-like_dom_sf"/>
</dbReference>
<evidence type="ECO:0000259" key="1">
    <source>
        <dbReference type="PROSITE" id="PS50883"/>
    </source>
</evidence>
<dbReference type="InterPro" id="IPR052155">
    <property type="entry name" value="Biofilm_reg_signaling"/>
</dbReference>
<dbReference type="Gene3D" id="3.30.70.270">
    <property type="match status" value="1"/>
</dbReference>
<dbReference type="PROSITE" id="PS50883">
    <property type="entry name" value="EAL"/>
    <property type="match status" value="1"/>
</dbReference>
<dbReference type="Pfam" id="PF00563">
    <property type="entry name" value="EAL"/>
    <property type="match status" value="1"/>
</dbReference>
<dbReference type="SUPFAM" id="SSF55785">
    <property type="entry name" value="PYP-like sensor domain (PAS domain)"/>
    <property type="match status" value="1"/>
</dbReference>
<dbReference type="Proteomes" id="UP000319486">
    <property type="component" value="Unassembled WGS sequence"/>
</dbReference>
<dbReference type="PANTHER" id="PTHR44757">
    <property type="entry name" value="DIGUANYLATE CYCLASE DGCP"/>
    <property type="match status" value="1"/>
</dbReference>
<dbReference type="InterPro" id="IPR003018">
    <property type="entry name" value="GAF"/>
</dbReference>
<dbReference type="SUPFAM" id="SSF55781">
    <property type="entry name" value="GAF domain-like"/>
    <property type="match status" value="2"/>
</dbReference>
<name>A0A502CDS4_9GAMM</name>
<evidence type="ECO:0000259" key="2">
    <source>
        <dbReference type="PROSITE" id="PS50887"/>
    </source>
</evidence>
<dbReference type="CDD" id="cd01949">
    <property type="entry name" value="GGDEF"/>
    <property type="match status" value="1"/>
</dbReference>
<protein>
    <submittedName>
        <fullName evidence="3">EAL domain-containing protein</fullName>
    </submittedName>
</protein>
<dbReference type="SUPFAM" id="SSF55073">
    <property type="entry name" value="Nucleotide cyclase"/>
    <property type="match status" value="1"/>
</dbReference>
<gene>
    <name evidence="3" type="ORF">EAH88_07405</name>
</gene>
<dbReference type="PANTHER" id="PTHR44757:SF2">
    <property type="entry name" value="BIOFILM ARCHITECTURE MAINTENANCE PROTEIN MBAA"/>
    <property type="match status" value="1"/>
</dbReference>
<dbReference type="SMART" id="SM00267">
    <property type="entry name" value="GGDEF"/>
    <property type="match status" value="1"/>
</dbReference>
<dbReference type="InterPro" id="IPR035919">
    <property type="entry name" value="EAL_sf"/>
</dbReference>
<dbReference type="InterPro" id="IPR043128">
    <property type="entry name" value="Rev_trsase/Diguanyl_cyclase"/>
</dbReference>
<dbReference type="Pfam" id="PF13188">
    <property type="entry name" value="PAS_8"/>
    <property type="match status" value="1"/>
</dbReference>
<evidence type="ECO:0000313" key="3">
    <source>
        <dbReference type="EMBL" id="TPG10179.1"/>
    </source>
</evidence>
<dbReference type="SMART" id="SM00052">
    <property type="entry name" value="EAL"/>
    <property type="match status" value="1"/>
</dbReference>
<evidence type="ECO:0000313" key="4">
    <source>
        <dbReference type="Proteomes" id="UP000319486"/>
    </source>
</evidence>
<proteinExistence type="predicted"/>
<dbReference type="Pfam" id="PF00990">
    <property type="entry name" value="GGDEF"/>
    <property type="match status" value="1"/>
</dbReference>
<feature type="domain" description="EAL" evidence="1">
    <location>
        <begin position="678"/>
        <end position="936"/>
    </location>
</feature>